<dbReference type="EMBL" id="JBCLPP010000043">
    <property type="protein sequence ID" value="MEY8246360.1"/>
    <property type="molecule type" value="Genomic_DNA"/>
</dbReference>
<feature type="transmembrane region" description="Helical" evidence="1">
    <location>
        <begin position="303"/>
        <end position="325"/>
    </location>
</feature>
<dbReference type="RefSeq" id="WP_205523911.1">
    <property type="nucleotide sequence ID" value="NZ_JBCLPP010000043.1"/>
</dbReference>
<dbReference type="InterPro" id="IPR001173">
    <property type="entry name" value="Glyco_trans_2-like"/>
</dbReference>
<dbReference type="GO" id="GO:0016757">
    <property type="term" value="F:glycosyltransferase activity"/>
    <property type="evidence" value="ECO:0007669"/>
    <property type="project" value="UniProtKB-KW"/>
</dbReference>
<keyword evidence="1" id="KW-0812">Transmembrane</keyword>
<keyword evidence="3" id="KW-0808">Transferase</keyword>
<dbReference type="InterPro" id="IPR029044">
    <property type="entry name" value="Nucleotide-diphossugar_trans"/>
</dbReference>
<sequence length="401" mass="45151">MTRYITPDNWLALALACASLILALVTIAVYRRRLISVPRCVKRQSDAGLPDRITYPSVSVIVYSFNNAKGLEELIPQLRRQNYPGKFDIIVVNDGKDDATEGLLNRMSTEDVPRLYHTFTPRDTRNLSRKKLALTLGIKAAAGDCIINVTADTRVHSDNWLRLMAAPFTDPATEIVIGYAAPDNDIDTARGARGRRHDRLIDSVYYLASALAGKTYRGDGDNLAYRRDTFFRMKGFSNSLNLHYGDDDLFVYEASTTGNTAVVLAPDAQVISTVTGDRPEKVYRYKKMRYDFTSRFAGRGQHLFYGTLSLLLWIWLGLTVAAVAVEPLNPVSLALCAISALSLWLPMMMIWNSAAKCLGSKRFLLSAPFFIMWRPLRNIVYRLRSRKIHDAQYAWQSQSMA</sequence>
<keyword evidence="1" id="KW-0472">Membrane</keyword>
<feature type="domain" description="Glycosyltransferase 2-like" evidence="2">
    <location>
        <begin position="59"/>
        <end position="228"/>
    </location>
</feature>
<evidence type="ECO:0000313" key="4">
    <source>
        <dbReference type="Proteomes" id="UP001565200"/>
    </source>
</evidence>
<accession>A0ABV4CY67</accession>
<keyword evidence="4" id="KW-1185">Reference proteome</keyword>
<feature type="transmembrane region" description="Helical" evidence="1">
    <location>
        <begin position="331"/>
        <end position="351"/>
    </location>
</feature>
<name>A0ABV4CY67_9BACT</name>
<dbReference type="PANTHER" id="PTHR48090">
    <property type="entry name" value="UNDECAPRENYL-PHOSPHATE 4-DEOXY-4-FORMAMIDO-L-ARABINOSE TRANSFERASE-RELATED"/>
    <property type="match status" value="1"/>
</dbReference>
<comment type="caution">
    <text evidence="3">The sequence shown here is derived from an EMBL/GenBank/DDBJ whole genome shotgun (WGS) entry which is preliminary data.</text>
</comment>
<gene>
    <name evidence="3" type="ORF">AAK873_12150</name>
</gene>
<keyword evidence="1" id="KW-1133">Transmembrane helix</keyword>
<feature type="transmembrane region" description="Helical" evidence="1">
    <location>
        <begin position="12"/>
        <end position="30"/>
    </location>
</feature>
<dbReference type="InterPro" id="IPR050256">
    <property type="entry name" value="Glycosyltransferase_2"/>
</dbReference>
<dbReference type="Pfam" id="PF00535">
    <property type="entry name" value="Glycos_transf_2"/>
    <property type="match status" value="1"/>
</dbReference>
<dbReference type="Proteomes" id="UP001565200">
    <property type="component" value="Unassembled WGS sequence"/>
</dbReference>
<dbReference type="Gene3D" id="3.90.550.10">
    <property type="entry name" value="Spore Coat Polysaccharide Biosynthesis Protein SpsA, Chain A"/>
    <property type="match status" value="1"/>
</dbReference>
<protein>
    <submittedName>
        <fullName evidence="3">Glycosyltransferase</fullName>
        <ecNumber evidence="3">2.4.-.-</ecNumber>
    </submittedName>
</protein>
<evidence type="ECO:0000313" key="3">
    <source>
        <dbReference type="EMBL" id="MEY8246360.1"/>
    </source>
</evidence>
<keyword evidence="3" id="KW-0328">Glycosyltransferase</keyword>
<evidence type="ECO:0000259" key="2">
    <source>
        <dbReference type="Pfam" id="PF00535"/>
    </source>
</evidence>
<dbReference type="SUPFAM" id="SSF53448">
    <property type="entry name" value="Nucleotide-diphospho-sugar transferases"/>
    <property type="match status" value="1"/>
</dbReference>
<proteinExistence type="predicted"/>
<dbReference type="EC" id="2.4.-.-" evidence="3"/>
<reference evidence="3 4" key="1">
    <citation type="submission" date="2024-03" db="EMBL/GenBank/DDBJ databases">
        <title>Mouse gut bacterial collection (mGBC) of GemPharmatech.</title>
        <authorList>
            <person name="He Y."/>
            <person name="Dong L."/>
            <person name="Wu D."/>
            <person name="Gao X."/>
            <person name="Lin Z."/>
        </authorList>
    </citation>
    <scope>NUCLEOTIDE SEQUENCE [LARGE SCALE GENOMIC DNA]</scope>
    <source>
        <strain evidence="3 4">54-13</strain>
    </source>
</reference>
<organism evidence="3 4">
    <name type="scientific">Heminiphilus faecis</name>
    <dbReference type="NCBI Taxonomy" id="2601703"/>
    <lineage>
        <taxon>Bacteria</taxon>
        <taxon>Pseudomonadati</taxon>
        <taxon>Bacteroidota</taxon>
        <taxon>Bacteroidia</taxon>
        <taxon>Bacteroidales</taxon>
        <taxon>Muribaculaceae</taxon>
        <taxon>Heminiphilus</taxon>
    </lineage>
</organism>
<evidence type="ECO:0000256" key="1">
    <source>
        <dbReference type="SAM" id="Phobius"/>
    </source>
</evidence>
<dbReference type="PANTHER" id="PTHR48090:SF7">
    <property type="entry name" value="RFBJ PROTEIN"/>
    <property type="match status" value="1"/>
</dbReference>